<dbReference type="InterPro" id="IPR012340">
    <property type="entry name" value="NA-bd_OB-fold"/>
</dbReference>
<dbReference type="GO" id="GO:0005737">
    <property type="term" value="C:cytoplasm"/>
    <property type="evidence" value="ECO:0007669"/>
    <property type="project" value="UniProtKB-SubCell"/>
</dbReference>
<evidence type="ECO:0000256" key="6">
    <source>
        <dbReference type="ARBA" id="ARBA00022598"/>
    </source>
</evidence>
<keyword evidence="10 15" id="KW-0648">Protein biosynthesis</keyword>
<dbReference type="SUPFAM" id="SSF50249">
    <property type="entry name" value="Nucleic acid-binding proteins"/>
    <property type="match status" value="1"/>
</dbReference>
<dbReference type="NCBIfam" id="NF006330">
    <property type="entry name" value="PRK08560.1"/>
    <property type="match status" value="1"/>
</dbReference>
<dbReference type="Pfam" id="PF00579">
    <property type="entry name" value="tRNA-synt_1b"/>
    <property type="match status" value="1"/>
</dbReference>
<dbReference type="GO" id="GO:0005524">
    <property type="term" value="F:ATP binding"/>
    <property type="evidence" value="ECO:0007669"/>
    <property type="project" value="UniProtKB-KW"/>
</dbReference>
<dbReference type="GO" id="GO:0005634">
    <property type="term" value="C:nucleus"/>
    <property type="evidence" value="ECO:0007669"/>
    <property type="project" value="UniProtKB-SubCell"/>
</dbReference>
<dbReference type="InterPro" id="IPR002547">
    <property type="entry name" value="tRNA-bd_dom"/>
</dbReference>
<comment type="similarity">
    <text evidence="3 15">Belongs to the class-I aminoacyl-tRNA synthetase family.</text>
</comment>
<comment type="catalytic activity">
    <reaction evidence="13">
        <text>tRNA(Tyr) + L-tyrosine + ATP = L-tyrosyl-tRNA(Tyr) + AMP + diphosphate + H(+)</text>
        <dbReference type="Rhea" id="RHEA:10220"/>
        <dbReference type="Rhea" id="RHEA-COMP:9706"/>
        <dbReference type="Rhea" id="RHEA-COMP:9707"/>
        <dbReference type="ChEBI" id="CHEBI:15378"/>
        <dbReference type="ChEBI" id="CHEBI:30616"/>
        <dbReference type="ChEBI" id="CHEBI:33019"/>
        <dbReference type="ChEBI" id="CHEBI:58315"/>
        <dbReference type="ChEBI" id="CHEBI:78442"/>
        <dbReference type="ChEBI" id="CHEBI:78536"/>
        <dbReference type="ChEBI" id="CHEBI:456215"/>
        <dbReference type="EC" id="6.1.1.1"/>
    </reaction>
    <physiologicalReaction direction="left-to-right" evidence="13">
        <dbReference type="Rhea" id="RHEA:10221"/>
    </physiologicalReaction>
</comment>
<dbReference type="PANTHER" id="PTHR11586:SF43">
    <property type="entry name" value="TYROSINE--TRNA LIGASE, CYTOPLASMIC"/>
    <property type="match status" value="1"/>
</dbReference>
<dbReference type="PANTHER" id="PTHR11586">
    <property type="entry name" value="TRNA-AMINOACYLATION COFACTOR ARC1 FAMILY MEMBER"/>
    <property type="match status" value="1"/>
</dbReference>
<evidence type="ECO:0000256" key="10">
    <source>
        <dbReference type="ARBA" id="ARBA00022917"/>
    </source>
</evidence>
<evidence type="ECO:0000256" key="14">
    <source>
        <dbReference type="PROSITE-ProRule" id="PRU00209"/>
    </source>
</evidence>
<dbReference type="SUPFAM" id="SSF52374">
    <property type="entry name" value="Nucleotidylyl transferase"/>
    <property type="match status" value="1"/>
</dbReference>
<dbReference type="Gene3D" id="3.40.50.620">
    <property type="entry name" value="HUPs"/>
    <property type="match status" value="1"/>
</dbReference>
<dbReference type="AlphaFoldDB" id="E4YMX4"/>
<gene>
    <name evidence="18" type="ORF">GSOID_T00029873001</name>
</gene>
<evidence type="ECO:0000256" key="5">
    <source>
        <dbReference type="ARBA" id="ARBA00022555"/>
    </source>
</evidence>
<dbReference type="InterPro" id="IPR014729">
    <property type="entry name" value="Rossmann-like_a/b/a_fold"/>
</dbReference>
<evidence type="ECO:0000256" key="16">
    <source>
        <dbReference type="SAM" id="MobiDB-lite"/>
    </source>
</evidence>
<keyword evidence="6 15" id="KW-0436">Ligase</keyword>
<feature type="region of interest" description="Disordered" evidence="16">
    <location>
        <begin position="474"/>
        <end position="507"/>
    </location>
</feature>
<evidence type="ECO:0000256" key="8">
    <source>
        <dbReference type="ARBA" id="ARBA00022840"/>
    </source>
</evidence>
<evidence type="ECO:0000256" key="9">
    <source>
        <dbReference type="ARBA" id="ARBA00022884"/>
    </source>
</evidence>
<dbReference type="NCBIfam" id="TIGR00234">
    <property type="entry name" value="tyrS"/>
    <property type="match status" value="1"/>
</dbReference>
<dbReference type="InterPro" id="IPR002305">
    <property type="entry name" value="aa-tRNA-synth_Ic"/>
</dbReference>
<dbReference type="GO" id="GO:0004831">
    <property type="term" value="F:tyrosine-tRNA ligase activity"/>
    <property type="evidence" value="ECO:0007669"/>
    <property type="project" value="UniProtKB-EC"/>
</dbReference>
<evidence type="ECO:0000256" key="12">
    <source>
        <dbReference type="ARBA" id="ARBA00023242"/>
    </source>
</evidence>
<feature type="domain" description="TRNA-binding" evidence="17">
    <location>
        <begin position="507"/>
        <end position="608"/>
    </location>
</feature>
<dbReference type="CDD" id="cd02799">
    <property type="entry name" value="tRNA_bind_EMAP-II_like"/>
    <property type="match status" value="1"/>
</dbReference>
<dbReference type="Gene3D" id="2.40.50.140">
    <property type="entry name" value="Nucleic acid-binding proteins"/>
    <property type="match status" value="1"/>
</dbReference>
<dbReference type="InterPro" id="IPR002307">
    <property type="entry name" value="Tyr-tRNA-ligase"/>
</dbReference>
<keyword evidence="8 15" id="KW-0067">ATP-binding</keyword>
<dbReference type="Gene3D" id="1.10.240.10">
    <property type="entry name" value="Tyrosyl-Transfer RNA Synthetase"/>
    <property type="match status" value="1"/>
</dbReference>
<evidence type="ECO:0000256" key="15">
    <source>
        <dbReference type="RuleBase" id="RU361234"/>
    </source>
</evidence>
<dbReference type="EMBL" id="FN654850">
    <property type="protein sequence ID" value="CBY36833.1"/>
    <property type="molecule type" value="Genomic_DNA"/>
</dbReference>
<dbReference type="Pfam" id="PF01588">
    <property type="entry name" value="tRNA_bind"/>
    <property type="match status" value="1"/>
</dbReference>
<keyword evidence="11 15" id="KW-0030">Aminoacyl-tRNA synthetase</keyword>
<dbReference type="InterPro" id="IPR004046">
    <property type="entry name" value="GST_C"/>
</dbReference>
<dbReference type="PRINTS" id="PR01040">
    <property type="entry name" value="TRNASYNTHTYR"/>
</dbReference>
<evidence type="ECO:0000256" key="7">
    <source>
        <dbReference type="ARBA" id="ARBA00022741"/>
    </source>
</evidence>
<keyword evidence="4" id="KW-0963">Cytoplasm</keyword>
<evidence type="ECO:0000256" key="11">
    <source>
        <dbReference type="ARBA" id="ARBA00023146"/>
    </source>
</evidence>
<keyword evidence="12" id="KW-0539">Nucleus</keyword>
<evidence type="ECO:0000256" key="1">
    <source>
        <dbReference type="ARBA" id="ARBA00004123"/>
    </source>
</evidence>
<dbReference type="FunFam" id="3.40.50.620:FF:000040">
    <property type="entry name" value="Tyrosine--tRNA ligase"/>
    <property type="match status" value="1"/>
</dbReference>
<accession>E4YMX4</accession>
<reference evidence="18" key="1">
    <citation type="journal article" date="2010" name="Science">
        <title>Plasticity of animal genome architecture unmasked by rapid evolution of a pelagic tunicate.</title>
        <authorList>
            <person name="Denoeud F."/>
            <person name="Henriet S."/>
            <person name="Mungpakdee S."/>
            <person name="Aury J.M."/>
            <person name="Da Silva C."/>
            <person name="Brinkmann H."/>
            <person name="Mikhaleva J."/>
            <person name="Olsen L.C."/>
            <person name="Jubin C."/>
            <person name="Canestro C."/>
            <person name="Bouquet J.M."/>
            <person name="Danks G."/>
            <person name="Poulain J."/>
            <person name="Campsteijn C."/>
            <person name="Adamski M."/>
            <person name="Cross I."/>
            <person name="Yadetie F."/>
            <person name="Muffato M."/>
            <person name="Louis A."/>
            <person name="Butcher S."/>
            <person name="Tsagkogeorga G."/>
            <person name="Konrad A."/>
            <person name="Singh S."/>
            <person name="Jensen M.F."/>
            <person name="Cong E.H."/>
            <person name="Eikeseth-Otteraa H."/>
            <person name="Noel B."/>
            <person name="Anthouard V."/>
            <person name="Porcel B.M."/>
            <person name="Kachouri-Lafond R."/>
            <person name="Nishino A."/>
            <person name="Ugolini M."/>
            <person name="Chourrout P."/>
            <person name="Nishida H."/>
            <person name="Aasland R."/>
            <person name="Huzurbazar S."/>
            <person name="Westhof E."/>
            <person name="Delsuc F."/>
            <person name="Lehrach H."/>
            <person name="Reinhardt R."/>
            <person name="Weissenbach J."/>
            <person name="Roy S.W."/>
            <person name="Artiguenave F."/>
            <person name="Postlethwait J.H."/>
            <person name="Manak J.R."/>
            <person name="Thompson E.M."/>
            <person name="Jaillon O."/>
            <person name="Du Pasquier L."/>
            <person name="Boudinot P."/>
            <person name="Liberles D.A."/>
            <person name="Volff J.N."/>
            <person name="Philippe H."/>
            <person name="Lenhard B."/>
            <person name="Roest Crollius H."/>
            <person name="Wincker P."/>
            <person name="Chourrout D."/>
        </authorList>
    </citation>
    <scope>NUCLEOTIDE SEQUENCE [LARGE SCALE GENOMIC DNA]</scope>
</reference>
<dbReference type="FunFam" id="2.40.50.140:FF:000047">
    <property type="entry name" value="tyrosine--tRNA ligase, cytoplasmic isoform X2"/>
    <property type="match status" value="1"/>
</dbReference>
<keyword evidence="5 14" id="KW-0820">tRNA-binding</keyword>
<evidence type="ECO:0000256" key="4">
    <source>
        <dbReference type="ARBA" id="ARBA00022490"/>
    </source>
</evidence>
<dbReference type="EC" id="6.1.1.1" evidence="15"/>
<dbReference type="InterPro" id="IPR036282">
    <property type="entry name" value="Glutathione-S-Trfase_C_sf"/>
</dbReference>
<dbReference type="Pfam" id="PF00043">
    <property type="entry name" value="GST_C"/>
    <property type="match status" value="1"/>
</dbReference>
<dbReference type="Proteomes" id="UP000011014">
    <property type="component" value="Unassembled WGS sequence"/>
</dbReference>
<dbReference type="GO" id="GO:0006950">
    <property type="term" value="P:response to stress"/>
    <property type="evidence" value="ECO:0007669"/>
    <property type="project" value="UniProtKB-ARBA"/>
</dbReference>
<evidence type="ECO:0000256" key="13">
    <source>
        <dbReference type="ARBA" id="ARBA00048400"/>
    </source>
</evidence>
<dbReference type="CDD" id="cd00805">
    <property type="entry name" value="TyrRS_core"/>
    <property type="match status" value="1"/>
</dbReference>
<evidence type="ECO:0000259" key="17">
    <source>
        <dbReference type="PROSITE" id="PS50886"/>
    </source>
</evidence>
<dbReference type="GO" id="GO:0000049">
    <property type="term" value="F:tRNA binding"/>
    <property type="evidence" value="ECO:0007669"/>
    <property type="project" value="UniProtKB-UniRule"/>
</dbReference>
<protein>
    <recommendedName>
        <fullName evidence="15">Tyrosine--tRNA ligase</fullName>
        <ecNumber evidence="15">6.1.1.1</ecNumber>
    </recommendedName>
    <alternativeName>
        <fullName evidence="15">Tyrosyl-tRNA synthetase</fullName>
    </alternativeName>
</protein>
<name>E4YMX4_OIKDI</name>
<dbReference type="SUPFAM" id="SSF47616">
    <property type="entry name" value="GST C-terminal domain-like"/>
    <property type="match status" value="1"/>
</dbReference>
<dbReference type="PROSITE" id="PS50886">
    <property type="entry name" value="TRBD"/>
    <property type="match status" value="1"/>
</dbReference>
<feature type="compositionally biased region" description="Basic and acidic residues" evidence="16">
    <location>
        <begin position="482"/>
        <end position="491"/>
    </location>
</feature>
<evidence type="ECO:0000256" key="3">
    <source>
        <dbReference type="ARBA" id="ARBA00005594"/>
    </source>
</evidence>
<dbReference type="Gene3D" id="1.20.1050.10">
    <property type="match status" value="1"/>
</dbReference>
<dbReference type="InterPro" id="IPR051270">
    <property type="entry name" value="Tyrosine-tRNA_ligase_regulator"/>
</dbReference>
<proteinExistence type="inferred from homology"/>
<keyword evidence="7 15" id="KW-0547">Nucleotide-binding</keyword>
<keyword evidence="9 14" id="KW-0694">RNA-binding</keyword>
<organism evidence="18">
    <name type="scientific">Oikopleura dioica</name>
    <name type="common">Tunicate</name>
    <dbReference type="NCBI Taxonomy" id="34765"/>
    <lineage>
        <taxon>Eukaryota</taxon>
        <taxon>Metazoa</taxon>
        <taxon>Chordata</taxon>
        <taxon>Tunicata</taxon>
        <taxon>Appendicularia</taxon>
        <taxon>Copelata</taxon>
        <taxon>Oikopleuridae</taxon>
        <taxon>Oikopleura</taxon>
    </lineage>
</organism>
<sequence length="672" mass="75163">MEYLSLKSEKCSEFIWSQYQASNVETQAKTLDLIAMAERQIIPLSSLKHFDDLRVYLVSLERTLATRTYLVLDRPGPADICLFLAIYCSKNVSFAGFPNLLRWYKTIIARFGNNLPTDPRMTQGAAVELSVDEKYNLISRNLEEVVGENEIKAVLAERSVKIYWGTATTGKPHIAYFVPMSKIADFLRAGCEVQILFADLHACLDNMKAPWELINYRVEYYRECITGMLESIGVPLDKLSFVKGTDYQLSKEYTLDAYKLSTIVTEKDAKKAGAEVVKQSDSAPLSGLIYPGLQALDEEYLKVDVQFGGVDQRKIFMYARENLPKLGYAKRSHLMNPMVPGLTGTKMSSSEADSKIDLLDAPSAIKKKLKKAFCEEGNIENNGPLSFTKHVLFGCHGQFEVLRKEEWGGNKIYKEFQELEDDFKNKEVHPGDLKNSVGAAIDRLLAPIIKKFESEELKKLAESAYPVEKVTKVKKEKKKHNIRPEGVEAKPKQKQQAKPAEPEKPADISRLQMKVGKIIKCEKHPDADALYLEEIECGEEKPRQVISGLVKFVPLEEMQNRMVVILCNLKPAKMRGILSEAMVMCASTADKVEILSPPEGAVPGDLVTVAGFEGEPDSIIKPSSKNKVSAFEQVAPDLKTNDALEATYKGVTWEVKGKGAIKAQSLQNVQIK</sequence>
<evidence type="ECO:0000313" key="18">
    <source>
        <dbReference type="EMBL" id="CBY36833.1"/>
    </source>
</evidence>
<dbReference type="FunFam" id="1.10.240.10:FF:000004">
    <property type="entry name" value="Tyrosine--tRNA ligase"/>
    <property type="match status" value="1"/>
</dbReference>
<evidence type="ECO:0000256" key="2">
    <source>
        <dbReference type="ARBA" id="ARBA00004496"/>
    </source>
</evidence>
<comment type="subcellular location">
    <subcellularLocation>
        <location evidence="2">Cytoplasm</location>
    </subcellularLocation>
    <subcellularLocation>
        <location evidence="1">Nucleus</location>
    </subcellularLocation>
</comment>
<dbReference type="GO" id="GO:0006437">
    <property type="term" value="P:tyrosyl-tRNA aminoacylation"/>
    <property type="evidence" value="ECO:0007669"/>
    <property type="project" value="InterPro"/>
</dbReference>